<evidence type="ECO:0000313" key="2">
    <source>
        <dbReference type="Proteomes" id="UP000694005"/>
    </source>
</evidence>
<evidence type="ECO:0000313" key="1">
    <source>
        <dbReference type="EMBL" id="CAG7879809.1"/>
    </source>
</evidence>
<proteinExistence type="predicted"/>
<dbReference type="AlphaFoldDB" id="A0A8D9GFR6"/>
<protein>
    <submittedName>
        <fullName evidence="1">Uncharacterized protein</fullName>
    </submittedName>
</protein>
<dbReference type="Gramene" id="A03p11520.2_BraZ1">
    <property type="protein sequence ID" value="A03p11520.2_BraZ1.CDS"/>
    <property type="gene ID" value="A03g11520.2_BraZ1"/>
</dbReference>
<reference evidence="1 2" key="1">
    <citation type="submission" date="2021-07" db="EMBL/GenBank/DDBJ databases">
        <authorList>
            <consortium name="Genoscope - CEA"/>
            <person name="William W."/>
        </authorList>
    </citation>
    <scope>NUCLEOTIDE SEQUENCE [LARGE SCALE GENOMIC DNA]</scope>
</reference>
<dbReference type="EMBL" id="LS974619">
    <property type="protein sequence ID" value="CAG7879809.1"/>
    <property type="molecule type" value="Genomic_DNA"/>
</dbReference>
<gene>
    <name evidence="1" type="ORF">BRAPAZ1V2_A03P11520.2</name>
</gene>
<accession>A0A8D9GFR6</accession>
<organism evidence="1 2">
    <name type="scientific">Brassica campestris</name>
    <name type="common">Field mustard</name>
    <dbReference type="NCBI Taxonomy" id="3711"/>
    <lineage>
        <taxon>Eukaryota</taxon>
        <taxon>Viridiplantae</taxon>
        <taxon>Streptophyta</taxon>
        <taxon>Embryophyta</taxon>
        <taxon>Tracheophyta</taxon>
        <taxon>Spermatophyta</taxon>
        <taxon>Magnoliopsida</taxon>
        <taxon>eudicotyledons</taxon>
        <taxon>Gunneridae</taxon>
        <taxon>Pentapetalae</taxon>
        <taxon>rosids</taxon>
        <taxon>malvids</taxon>
        <taxon>Brassicales</taxon>
        <taxon>Brassicaceae</taxon>
        <taxon>Brassiceae</taxon>
        <taxon>Brassica</taxon>
    </lineage>
</organism>
<dbReference type="Proteomes" id="UP000694005">
    <property type="component" value="Chromosome A03"/>
</dbReference>
<sequence length="49" mass="5720">FQVQDSQWLSITVVAWCIGELSADDQIFRYPRDDLTCPGRGPYWLTCLR</sequence>
<name>A0A8D9GFR6_BRACM</name>
<feature type="non-terminal residue" evidence="1">
    <location>
        <position position="1"/>
    </location>
</feature>